<organism evidence="2 3">
    <name type="scientific">Candidatus Flavonifractor intestinigallinarum</name>
    <dbReference type="NCBI Taxonomy" id="2838586"/>
    <lineage>
        <taxon>Bacteria</taxon>
        <taxon>Bacillati</taxon>
        <taxon>Bacillota</taxon>
        <taxon>Clostridia</taxon>
        <taxon>Eubacteriales</taxon>
        <taxon>Oscillospiraceae</taxon>
        <taxon>Flavonifractor</taxon>
    </lineage>
</organism>
<evidence type="ECO:0000259" key="1">
    <source>
        <dbReference type="Pfam" id="PF13248"/>
    </source>
</evidence>
<dbReference type="AlphaFoldDB" id="A0A9D2MKP8"/>
<evidence type="ECO:0000313" key="2">
    <source>
        <dbReference type="EMBL" id="HJB79456.1"/>
    </source>
</evidence>
<name>A0A9D2MKP8_9FIRM</name>
<evidence type="ECO:0000313" key="3">
    <source>
        <dbReference type="Proteomes" id="UP000823921"/>
    </source>
</evidence>
<gene>
    <name evidence="2" type="ORF">H9712_00560</name>
</gene>
<dbReference type="InterPro" id="IPR059113">
    <property type="entry name" value="Znf_ribbon"/>
</dbReference>
<comment type="caution">
    <text evidence="2">The sequence shown here is derived from an EMBL/GenBank/DDBJ whole genome shotgun (WGS) entry which is preliminary data.</text>
</comment>
<accession>A0A9D2MKP8</accession>
<dbReference type="EMBL" id="DWXO01000006">
    <property type="protein sequence ID" value="HJB79456.1"/>
    <property type="molecule type" value="Genomic_DNA"/>
</dbReference>
<sequence length="95" mass="10701">MERNVCIRCGGEMVHIGQEKLQLGKFGWLTGSWDNLLSGALTVDIYCCRNCKKLEFYAVEPPEEEATIAQVPCPHCGELHDMDDAKCPHCGKRLY</sequence>
<reference evidence="2" key="2">
    <citation type="submission" date="2021-04" db="EMBL/GenBank/DDBJ databases">
        <authorList>
            <person name="Gilroy R."/>
        </authorList>
    </citation>
    <scope>NUCLEOTIDE SEQUENCE</scope>
    <source>
        <strain evidence="2">CHK192-8294</strain>
    </source>
</reference>
<dbReference type="Proteomes" id="UP000823921">
    <property type="component" value="Unassembled WGS sequence"/>
</dbReference>
<reference evidence="2" key="1">
    <citation type="journal article" date="2021" name="PeerJ">
        <title>Extensive microbial diversity within the chicken gut microbiome revealed by metagenomics and culture.</title>
        <authorList>
            <person name="Gilroy R."/>
            <person name="Ravi A."/>
            <person name="Getino M."/>
            <person name="Pursley I."/>
            <person name="Horton D.L."/>
            <person name="Alikhan N.F."/>
            <person name="Baker D."/>
            <person name="Gharbi K."/>
            <person name="Hall N."/>
            <person name="Watson M."/>
            <person name="Adriaenssens E.M."/>
            <person name="Foster-Nyarko E."/>
            <person name="Jarju S."/>
            <person name="Secka A."/>
            <person name="Antonio M."/>
            <person name="Oren A."/>
            <person name="Chaudhuri R.R."/>
            <person name="La Ragione R."/>
            <person name="Hildebrand F."/>
            <person name="Pallen M.J."/>
        </authorList>
    </citation>
    <scope>NUCLEOTIDE SEQUENCE</scope>
    <source>
        <strain evidence="2">CHK192-8294</strain>
    </source>
</reference>
<proteinExistence type="predicted"/>
<protein>
    <recommendedName>
        <fullName evidence="1">Putative zinc-ribbon domain-containing protein</fullName>
    </recommendedName>
</protein>
<dbReference type="Pfam" id="PF13248">
    <property type="entry name" value="Zn_ribbon_3"/>
    <property type="match status" value="1"/>
</dbReference>
<feature type="domain" description="Putative zinc-ribbon" evidence="1">
    <location>
        <begin position="71"/>
        <end position="94"/>
    </location>
</feature>